<protein>
    <submittedName>
        <fullName evidence="1">Uncharacterized protein</fullName>
    </submittedName>
</protein>
<reference evidence="1" key="1">
    <citation type="submission" date="2018-02" db="EMBL/GenBank/DDBJ databases">
        <title>Rhizophora mucronata_Transcriptome.</title>
        <authorList>
            <person name="Meera S.P."/>
            <person name="Sreeshan A."/>
            <person name="Augustine A."/>
        </authorList>
    </citation>
    <scope>NUCLEOTIDE SEQUENCE</scope>
    <source>
        <tissue evidence="1">Leaf</tissue>
    </source>
</reference>
<sequence length="15" mass="1772">MTLCLMSLYLQMIDP</sequence>
<name>A0A2P2P5W1_RHIMU</name>
<accession>A0A2P2P5W1</accession>
<organism evidence="1">
    <name type="scientific">Rhizophora mucronata</name>
    <name type="common">Asiatic mangrove</name>
    <dbReference type="NCBI Taxonomy" id="61149"/>
    <lineage>
        <taxon>Eukaryota</taxon>
        <taxon>Viridiplantae</taxon>
        <taxon>Streptophyta</taxon>
        <taxon>Embryophyta</taxon>
        <taxon>Tracheophyta</taxon>
        <taxon>Spermatophyta</taxon>
        <taxon>Magnoliopsida</taxon>
        <taxon>eudicotyledons</taxon>
        <taxon>Gunneridae</taxon>
        <taxon>Pentapetalae</taxon>
        <taxon>rosids</taxon>
        <taxon>fabids</taxon>
        <taxon>Malpighiales</taxon>
        <taxon>Rhizophoraceae</taxon>
        <taxon>Rhizophora</taxon>
    </lineage>
</organism>
<proteinExistence type="predicted"/>
<evidence type="ECO:0000313" key="1">
    <source>
        <dbReference type="EMBL" id="MBX50156.1"/>
    </source>
</evidence>
<dbReference type="EMBL" id="GGEC01069672">
    <property type="protein sequence ID" value="MBX50156.1"/>
    <property type="molecule type" value="Transcribed_RNA"/>
</dbReference>